<feature type="region of interest" description="Disordered" evidence="1">
    <location>
        <begin position="573"/>
        <end position="596"/>
    </location>
</feature>
<feature type="region of interest" description="Disordered" evidence="1">
    <location>
        <begin position="805"/>
        <end position="832"/>
    </location>
</feature>
<feature type="compositionally biased region" description="Pro residues" evidence="1">
    <location>
        <begin position="574"/>
        <end position="589"/>
    </location>
</feature>
<dbReference type="AlphaFoldDB" id="A0A084G5X1"/>
<reference evidence="2 3" key="1">
    <citation type="journal article" date="2014" name="Genome Announc.">
        <title>Draft genome sequence of the pathogenic fungus Scedosporium apiospermum.</title>
        <authorList>
            <person name="Vandeputte P."/>
            <person name="Ghamrawi S."/>
            <person name="Rechenmann M."/>
            <person name="Iltis A."/>
            <person name="Giraud S."/>
            <person name="Fleury M."/>
            <person name="Thornton C."/>
            <person name="Delhaes L."/>
            <person name="Meyer W."/>
            <person name="Papon N."/>
            <person name="Bouchara J.P."/>
        </authorList>
    </citation>
    <scope>NUCLEOTIDE SEQUENCE [LARGE SCALE GENOMIC DNA]</scope>
    <source>
        <strain evidence="2 3">IHEM 14462</strain>
    </source>
</reference>
<name>A0A084G5X1_PSEDA</name>
<dbReference type="VEuPathDB" id="FungiDB:SAPIO_CDS6013"/>
<feature type="compositionally biased region" description="Polar residues" evidence="1">
    <location>
        <begin position="820"/>
        <end position="830"/>
    </location>
</feature>
<evidence type="ECO:0000256" key="1">
    <source>
        <dbReference type="SAM" id="MobiDB-lite"/>
    </source>
</evidence>
<dbReference type="EMBL" id="JOWA01000099">
    <property type="protein sequence ID" value="KEZ42733.1"/>
    <property type="molecule type" value="Genomic_DNA"/>
</dbReference>
<protein>
    <recommendedName>
        <fullName evidence="4">Gastric mucin-like protein</fullName>
    </recommendedName>
</protein>
<feature type="compositionally biased region" description="Polar residues" evidence="1">
    <location>
        <begin position="494"/>
        <end position="508"/>
    </location>
</feature>
<proteinExistence type="predicted"/>
<dbReference type="Proteomes" id="UP000028545">
    <property type="component" value="Unassembled WGS sequence"/>
</dbReference>
<feature type="compositionally biased region" description="Low complexity" evidence="1">
    <location>
        <begin position="962"/>
        <end position="986"/>
    </location>
</feature>
<gene>
    <name evidence="2" type="ORF">SAPIO_CDS6013</name>
</gene>
<keyword evidence="3" id="KW-1185">Reference proteome</keyword>
<dbReference type="GeneID" id="27725085"/>
<feature type="region of interest" description="Disordered" evidence="1">
    <location>
        <begin position="524"/>
        <end position="549"/>
    </location>
</feature>
<organism evidence="2 3">
    <name type="scientific">Pseudallescheria apiosperma</name>
    <name type="common">Scedosporium apiospermum</name>
    <dbReference type="NCBI Taxonomy" id="563466"/>
    <lineage>
        <taxon>Eukaryota</taxon>
        <taxon>Fungi</taxon>
        <taxon>Dikarya</taxon>
        <taxon>Ascomycota</taxon>
        <taxon>Pezizomycotina</taxon>
        <taxon>Sordariomycetes</taxon>
        <taxon>Hypocreomycetidae</taxon>
        <taxon>Microascales</taxon>
        <taxon>Microascaceae</taxon>
        <taxon>Scedosporium</taxon>
    </lineage>
</organism>
<sequence length="1069" mass="116395">MLTSSYHGSLVAFEGSSDSSISTQLRLLPVSPQILILPNILNYLPNETADSTFHAATFIRKVHDAAAARLEAAFNFLNEATPDSKRLVFLNGGTPSAYALCVKAIAQHETNGDFERAEGRLQAMIAGGLAGLSEVGKKNLQKRPSLSFASALDDADAFLFQDPITRAMRAADALDRQTESLQPSTDLDLTLSAARRPRPRSMSLPIYGYVDHLGDAAPFYVFGARAEGGGGGRASEEQAIDDFDEDNPGGRTFFLQSPRLELRSFYDEPDDIDPFKLDSSLKTPISPRSPSCIGEAYWAPINSAVAQDDEDPVVLGEASIIHIAPSSASRRSLKRARSLDRMSMSRARYRDLPLRLPSNREADQGFENLDGARRFSCVDIADERGGLPLSPTSTRASYVGVPRTVFVRRSSAAKVTLLAKPKKERKTGCASYVDRGTDAEDIITAPAEDAREPVLPFREDLVVYFKNGRLDTLIDKFVQAFRDGGIYAPAPVQPSRSEASNNGGSEPETTAARVVEVEQVHVRNQPCQEVISDRPSSDEEYDPFSYQKQPPPLLASTSSCKPVIVSTIVTLSPSAPPTPAHTPPPPASPLHPVETTPRRRTIRDFAVPGNPTAVAVQNALRSLLAEYFPAEEDGFHQFNFHHLPELDGLWRPIFREAGSGSDDRHEEEGGSSSMRMVDQIIAFGSQAGVKREFVSSVGRRLEKLGAQPSGVSRSGRIDFRYLIANAMQAFTAQPLAKQSNDNPFTNPYLLATLIIPHLETYLAAHSEVRLLILEYPPEHLATVLAIQRLVGVDLMKVAQIVDSSSTDSPFAPIRSHGGSLDTTPSHSPAMSSPAGYSGVINLSPTLSVEKSLTPSTANYLLTSTATDAEVSTFLSTISKVLFEISPFYAYHNHHHHQHKTPRQHNLHHIDTTAAITTERSPHPRSISPPLSGATFSTIPHLTISSQSPPLSPTSPQPPPLPQRSLSPIRSSATPSPSPTETPVQTPCSPQHGRFSPTTSTATTKTTASIIVRDRKRLPLEKEDEGVGLDLEDDSDFEDLEEKRLLPIFMRRPVARKGSSHKALKFLGLA</sequence>
<comment type="caution">
    <text evidence="2">The sequence shown here is derived from an EMBL/GenBank/DDBJ whole genome shotgun (WGS) entry which is preliminary data.</text>
</comment>
<dbReference type="KEGG" id="sapo:SAPIO_CDS6013"/>
<evidence type="ECO:0008006" key="4">
    <source>
        <dbReference type="Google" id="ProtNLM"/>
    </source>
</evidence>
<dbReference type="HOGENOM" id="CLU_006328_0_0_1"/>
<evidence type="ECO:0000313" key="2">
    <source>
        <dbReference type="EMBL" id="KEZ42733.1"/>
    </source>
</evidence>
<dbReference type="OMA" id="WKPVFRE"/>
<dbReference type="OrthoDB" id="5401106at2759"/>
<feature type="region of interest" description="Disordered" evidence="1">
    <location>
        <begin position="915"/>
        <end position="1005"/>
    </location>
</feature>
<feature type="region of interest" description="Disordered" evidence="1">
    <location>
        <begin position="488"/>
        <end position="510"/>
    </location>
</feature>
<accession>A0A084G5X1</accession>
<evidence type="ECO:0000313" key="3">
    <source>
        <dbReference type="Proteomes" id="UP000028545"/>
    </source>
</evidence>
<dbReference type="RefSeq" id="XP_016642532.1">
    <property type="nucleotide sequence ID" value="XM_016788216.1"/>
</dbReference>
<feature type="compositionally biased region" description="Pro residues" evidence="1">
    <location>
        <begin position="949"/>
        <end position="961"/>
    </location>
</feature>